<name>A0A2Z6RDW5_9GLOM</name>
<dbReference type="PANTHER" id="PTHR46599:SF3">
    <property type="entry name" value="PIGGYBAC TRANSPOSABLE ELEMENT-DERIVED PROTEIN 4"/>
    <property type="match status" value="1"/>
</dbReference>
<reference evidence="2 3" key="1">
    <citation type="submission" date="2017-11" db="EMBL/GenBank/DDBJ databases">
        <title>The genome of Rhizophagus clarus HR1 reveals common genetic basis of auxotrophy among arbuscular mycorrhizal fungi.</title>
        <authorList>
            <person name="Kobayashi Y."/>
        </authorList>
    </citation>
    <scope>NUCLEOTIDE SEQUENCE [LARGE SCALE GENOMIC DNA]</scope>
    <source>
        <strain evidence="2 3">HR1</strain>
    </source>
</reference>
<dbReference type="AlphaFoldDB" id="A0A2Z6RDW5"/>
<proteinExistence type="predicted"/>
<evidence type="ECO:0000313" key="3">
    <source>
        <dbReference type="Proteomes" id="UP000247702"/>
    </source>
</evidence>
<keyword evidence="3" id="KW-1185">Reference proteome</keyword>
<organism evidence="2 3">
    <name type="scientific">Rhizophagus clarus</name>
    <dbReference type="NCBI Taxonomy" id="94130"/>
    <lineage>
        <taxon>Eukaryota</taxon>
        <taxon>Fungi</taxon>
        <taxon>Fungi incertae sedis</taxon>
        <taxon>Mucoromycota</taxon>
        <taxon>Glomeromycotina</taxon>
        <taxon>Glomeromycetes</taxon>
        <taxon>Glomerales</taxon>
        <taxon>Glomeraceae</taxon>
        <taxon>Rhizophagus</taxon>
    </lineage>
</organism>
<sequence>MGGVDIADQLRGYYGTQLPVRRTWMPLFFWLLDTALVNSYLILKKVNTNINHKDFRLQIVWDLIEESLKESEKKPHTRNQVDELTNQFKFIYVDPTKKQQYVTTKYELPIIRLFPEGHYPEWRETRSSCVWCKYLVKKNQEKAAKNPPQSQLYCIKYDLALCCNKERSNCFKDFHTYREDDD</sequence>
<evidence type="ECO:0008006" key="4">
    <source>
        <dbReference type="Google" id="ProtNLM"/>
    </source>
</evidence>
<comment type="caution">
    <text evidence="2">The sequence shown here is derived from an EMBL/GenBank/DDBJ whole genome shotgun (WGS) entry which is preliminary data.</text>
</comment>
<keyword evidence="1" id="KW-1133">Transmembrane helix</keyword>
<protein>
    <recommendedName>
        <fullName evidence="4">PiggyBac transposable element-derived protein domain-containing protein</fullName>
    </recommendedName>
</protein>
<dbReference type="Proteomes" id="UP000247702">
    <property type="component" value="Unassembled WGS sequence"/>
</dbReference>
<evidence type="ECO:0000256" key="1">
    <source>
        <dbReference type="SAM" id="Phobius"/>
    </source>
</evidence>
<accession>A0A2Z6RDW5</accession>
<keyword evidence="1" id="KW-0812">Transmembrane</keyword>
<gene>
    <name evidence="2" type="ORF">RclHR1_24860001</name>
</gene>
<dbReference type="EMBL" id="BEXD01001653">
    <property type="protein sequence ID" value="GBB95141.1"/>
    <property type="molecule type" value="Genomic_DNA"/>
</dbReference>
<feature type="transmembrane region" description="Helical" evidence="1">
    <location>
        <begin position="24"/>
        <end position="43"/>
    </location>
</feature>
<keyword evidence="1" id="KW-0472">Membrane</keyword>
<evidence type="ECO:0000313" key="2">
    <source>
        <dbReference type="EMBL" id="GBB95141.1"/>
    </source>
</evidence>
<dbReference type="PANTHER" id="PTHR46599">
    <property type="entry name" value="PIGGYBAC TRANSPOSABLE ELEMENT-DERIVED PROTEIN 4"/>
    <property type="match status" value="1"/>
</dbReference>